<keyword evidence="4" id="KW-0808">Transferase</keyword>
<keyword evidence="6" id="KW-0418">Kinase</keyword>
<dbReference type="InterPro" id="IPR036095">
    <property type="entry name" value="PTS_EIIB-like_sf"/>
</dbReference>
<keyword evidence="2" id="KW-0597">Phosphoprotein</keyword>
<evidence type="ECO:0000259" key="8">
    <source>
        <dbReference type="PROSITE" id="PS51100"/>
    </source>
</evidence>
<gene>
    <name evidence="9" type="ORF">EDI28_04485</name>
</gene>
<protein>
    <recommendedName>
        <fullName evidence="8">PTS EIIB type-3 domain-containing protein</fullName>
    </recommendedName>
</protein>
<evidence type="ECO:0000256" key="5">
    <source>
        <dbReference type="ARBA" id="ARBA00022683"/>
    </source>
</evidence>
<dbReference type="EMBL" id="RJLM01000001">
    <property type="protein sequence ID" value="RWX57295.1"/>
    <property type="molecule type" value="Genomic_DNA"/>
</dbReference>
<organism evidence="9 10">
    <name type="scientific">Photobacterium chitinilyticum</name>
    <dbReference type="NCBI Taxonomy" id="2485123"/>
    <lineage>
        <taxon>Bacteria</taxon>
        <taxon>Pseudomonadati</taxon>
        <taxon>Pseudomonadota</taxon>
        <taxon>Gammaproteobacteria</taxon>
        <taxon>Vibrionales</taxon>
        <taxon>Vibrionaceae</taxon>
        <taxon>Photobacterium</taxon>
    </lineage>
</organism>
<evidence type="ECO:0000313" key="9">
    <source>
        <dbReference type="EMBL" id="RWX57295.1"/>
    </source>
</evidence>
<dbReference type="OrthoDB" id="5917025at2"/>
<evidence type="ECO:0000256" key="6">
    <source>
        <dbReference type="ARBA" id="ARBA00022777"/>
    </source>
</evidence>
<keyword evidence="10" id="KW-1185">Reference proteome</keyword>
<dbReference type="Proteomes" id="UP000287563">
    <property type="component" value="Unassembled WGS sequence"/>
</dbReference>
<dbReference type="InterPro" id="IPR003501">
    <property type="entry name" value="PTS_EIIB_2/3"/>
</dbReference>
<dbReference type="Pfam" id="PF02302">
    <property type="entry name" value="PTS_IIB"/>
    <property type="match status" value="1"/>
</dbReference>
<dbReference type="SUPFAM" id="SSF52794">
    <property type="entry name" value="PTS system IIB component-like"/>
    <property type="match status" value="1"/>
</dbReference>
<accession>A0A444JW50</accession>
<comment type="caution">
    <text evidence="9">The sequence shown here is derived from an EMBL/GenBank/DDBJ whole genome shotgun (WGS) entry which is preliminary data.</text>
</comment>
<evidence type="ECO:0000256" key="3">
    <source>
        <dbReference type="ARBA" id="ARBA00022597"/>
    </source>
</evidence>
<evidence type="ECO:0000256" key="4">
    <source>
        <dbReference type="ARBA" id="ARBA00022679"/>
    </source>
</evidence>
<dbReference type="GO" id="GO:0016301">
    <property type="term" value="F:kinase activity"/>
    <property type="evidence" value="ECO:0007669"/>
    <property type="project" value="UniProtKB-KW"/>
</dbReference>
<feature type="modified residue" description="Phosphocysteine; by EIIA" evidence="7">
    <location>
        <position position="23"/>
    </location>
</feature>
<dbReference type="GO" id="GO:0008982">
    <property type="term" value="F:protein-N(PI)-phosphohistidine-sugar phosphotransferase activity"/>
    <property type="evidence" value="ECO:0007669"/>
    <property type="project" value="InterPro"/>
</dbReference>
<evidence type="ECO:0000313" key="10">
    <source>
        <dbReference type="Proteomes" id="UP000287563"/>
    </source>
</evidence>
<dbReference type="PANTHER" id="PTHR34581">
    <property type="entry name" value="PTS SYSTEM N,N'-DIACETYLCHITOBIOSE-SPECIFIC EIIB COMPONENT"/>
    <property type="match status" value="1"/>
</dbReference>
<reference evidence="9 10" key="1">
    <citation type="submission" date="2018-11" db="EMBL/GenBank/DDBJ databases">
        <title>Photobacterium sp. BEI247 sp. nov., a marine bacterium isolated from Yongle Blue Hole in the South China Sea.</title>
        <authorList>
            <person name="Wang X."/>
        </authorList>
    </citation>
    <scope>NUCLEOTIDE SEQUENCE [LARGE SCALE GENOMIC DNA]</scope>
    <source>
        <strain evidence="10">BEI247</strain>
    </source>
</reference>
<proteinExistence type="predicted"/>
<feature type="domain" description="PTS EIIB type-3" evidence="8">
    <location>
        <begin position="16"/>
        <end position="127"/>
    </location>
</feature>
<dbReference type="RefSeq" id="WP_128782603.1">
    <property type="nucleotide sequence ID" value="NZ_JAKJSG010000089.1"/>
</dbReference>
<dbReference type="PROSITE" id="PS51100">
    <property type="entry name" value="PTS_EIIB_TYPE_3"/>
    <property type="match status" value="1"/>
</dbReference>
<evidence type="ECO:0000256" key="2">
    <source>
        <dbReference type="ARBA" id="ARBA00022553"/>
    </source>
</evidence>
<evidence type="ECO:0000256" key="1">
    <source>
        <dbReference type="ARBA" id="ARBA00022448"/>
    </source>
</evidence>
<dbReference type="InterPro" id="IPR013012">
    <property type="entry name" value="PTS_EIIB_3"/>
</dbReference>
<dbReference type="GO" id="GO:0009401">
    <property type="term" value="P:phosphoenolpyruvate-dependent sugar phosphotransferase system"/>
    <property type="evidence" value="ECO:0007669"/>
    <property type="project" value="UniProtKB-KW"/>
</dbReference>
<name>A0A444JW50_9GAMM</name>
<evidence type="ECO:0000256" key="7">
    <source>
        <dbReference type="PROSITE-ProRule" id="PRU00423"/>
    </source>
</evidence>
<dbReference type="AlphaFoldDB" id="A0A444JW50"/>
<dbReference type="Gene3D" id="3.40.50.2300">
    <property type="match status" value="1"/>
</dbReference>
<dbReference type="InterPro" id="IPR051819">
    <property type="entry name" value="PTS_sugar-specific_EIIB"/>
</dbReference>
<keyword evidence="5" id="KW-0598">Phosphotransferase system</keyword>
<sequence length="129" mass="14670">MSIFFDRHLNDEIDDRKIISIVCGGGLTSSMLAQRMQKFIDESELPYYVMYSGIPSLEDADFLSLYADKIEVVYISPQVHHNYTLAKECMAPFNIPVFKIDGKVFGTMDYRVVVSDALACISQRNKEAE</sequence>
<dbReference type="PANTHER" id="PTHR34581:SF2">
    <property type="entry name" value="PTS SYSTEM N,N'-DIACETYLCHITOBIOSE-SPECIFIC EIIB COMPONENT"/>
    <property type="match status" value="1"/>
</dbReference>
<keyword evidence="3" id="KW-0762">Sugar transport</keyword>
<keyword evidence="1" id="KW-0813">Transport</keyword>